<dbReference type="GO" id="GO:0030288">
    <property type="term" value="C:outer membrane-bounded periplasmic space"/>
    <property type="evidence" value="ECO:0007669"/>
    <property type="project" value="UniProtKB-ARBA"/>
</dbReference>
<gene>
    <name evidence="5" type="ORF">ICI42_22390</name>
</gene>
<organism evidence="5 6">
    <name type="scientific">Oryzicola mucosus</name>
    <dbReference type="NCBI Taxonomy" id="2767425"/>
    <lineage>
        <taxon>Bacteria</taxon>
        <taxon>Pseudomonadati</taxon>
        <taxon>Pseudomonadota</taxon>
        <taxon>Alphaproteobacteria</taxon>
        <taxon>Hyphomicrobiales</taxon>
        <taxon>Phyllobacteriaceae</taxon>
        <taxon>Oryzicola</taxon>
    </lineage>
</organism>
<dbReference type="CDD" id="cd08517">
    <property type="entry name" value="PBP2_NikA_DppA_OppA_like_13"/>
    <property type="match status" value="1"/>
</dbReference>
<dbReference type="Pfam" id="PF00496">
    <property type="entry name" value="SBP_bac_5"/>
    <property type="match status" value="1"/>
</dbReference>
<evidence type="ECO:0000259" key="4">
    <source>
        <dbReference type="Pfam" id="PF00496"/>
    </source>
</evidence>
<dbReference type="AlphaFoldDB" id="A0A8J6Q5B4"/>
<proteinExistence type="inferred from homology"/>
<keyword evidence="6" id="KW-1185">Reference proteome</keyword>
<evidence type="ECO:0000256" key="3">
    <source>
        <dbReference type="ARBA" id="ARBA00022729"/>
    </source>
</evidence>
<keyword evidence="3" id="KW-0732">Signal</keyword>
<dbReference type="InterPro" id="IPR039424">
    <property type="entry name" value="SBP_5"/>
</dbReference>
<dbReference type="RefSeq" id="WP_188166836.1">
    <property type="nucleotide sequence ID" value="NZ_JACVVX010000013.1"/>
</dbReference>
<evidence type="ECO:0000313" key="6">
    <source>
        <dbReference type="Proteomes" id="UP000643405"/>
    </source>
</evidence>
<evidence type="ECO:0000256" key="1">
    <source>
        <dbReference type="ARBA" id="ARBA00004418"/>
    </source>
</evidence>
<reference evidence="5" key="1">
    <citation type="submission" date="2020-09" db="EMBL/GenBank/DDBJ databases">
        <title>Genome seq and assembly of Tianweitania sp.</title>
        <authorList>
            <person name="Chhetri G."/>
        </authorList>
    </citation>
    <scope>NUCLEOTIDE SEQUENCE</scope>
    <source>
        <strain evidence="5">Rool2</strain>
    </source>
</reference>
<feature type="domain" description="Solute-binding protein family 5" evidence="4">
    <location>
        <begin position="61"/>
        <end position="418"/>
    </location>
</feature>
<comment type="similarity">
    <text evidence="2">Belongs to the bacterial solute-binding protein 5 family.</text>
</comment>
<name>A0A8J6Q5B4_9HYPH</name>
<dbReference type="PANTHER" id="PTHR30290:SF38">
    <property type="entry name" value="D,D-DIPEPTIDE-BINDING PERIPLASMIC PROTEIN DDPA-RELATED"/>
    <property type="match status" value="1"/>
</dbReference>
<dbReference type="GO" id="GO:1904680">
    <property type="term" value="F:peptide transmembrane transporter activity"/>
    <property type="evidence" value="ECO:0007669"/>
    <property type="project" value="TreeGrafter"/>
</dbReference>
<evidence type="ECO:0000256" key="2">
    <source>
        <dbReference type="ARBA" id="ARBA00005695"/>
    </source>
</evidence>
<dbReference type="EMBL" id="JACVVX010000013">
    <property type="protein sequence ID" value="MBD0417395.1"/>
    <property type="molecule type" value="Genomic_DNA"/>
</dbReference>
<dbReference type="GO" id="GO:0015833">
    <property type="term" value="P:peptide transport"/>
    <property type="evidence" value="ECO:0007669"/>
    <property type="project" value="TreeGrafter"/>
</dbReference>
<dbReference type="InterPro" id="IPR000914">
    <property type="entry name" value="SBP_5_dom"/>
</dbReference>
<dbReference type="PIRSF" id="PIRSF002741">
    <property type="entry name" value="MppA"/>
    <property type="match status" value="1"/>
</dbReference>
<dbReference type="Gene3D" id="3.10.105.10">
    <property type="entry name" value="Dipeptide-binding Protein, Domain 3"/>
    <property type="match status" value="1"/>
</dbReference>
<dbReference type="Proteomes" id="UP000643405">
    <property type="component" value="Unassembled WGS sequence"/>
</dbReference>
<accession>A0A8J6Q5B4</accession>
<protein>
    <submittedName>
        <fullName evidence="5">ABC transporter substrate-binding protein</fullName>
    </submittedName>
</protein>
<evidence type="ECO:0000313" key="5">
    <source>
        <dbReference type="EMBL" id="MBD0417395.1"/>
    </source>
</evidence>
<sequence>MAPAAAQAEAAPQRGGTAIIGLAAEPKGFNSALTSSTPDTVAGCMVYEGLLTIDTGNGKDEISPLLAESWDVSDDGLTYTFHLRNANWHDGQPFTSEDVRYTLEEVAAKFSPMFSAQVGTNLVKVETPDKRTAIIQLKQPYPTLLRTLNCTYSTPILPAHIFKNTDVATNPATTSQPIGTGPFKFESWQRGSHINLVRNDDYWEDGKPYLDGLIIRAIPNAASRIQALMAGEIDFIPMVHFPLNDARMVESTPDLQIVRSGFAPGMTYAAFNLKRAPFNDARVRNALLMATNRQFIHDTAFSGLGDLGRAPWPSGIEWAANREVNYDVSNPYDPERAAALLDEAGLLAGADGTRFSLNIIYDSAIAERNQVANALKANWGAVGVNVTLQPLEIAVVMPRVFKEHDFDIYLNDNNSYGDPAIGVGRVFVTESIGRISGNAAQYSNPEVDALFAAGAKEIDPDKRAEIYQSIQPILVRDMPVMMLHELSGFDGAAKRLHGLWGWIGNGRWAHAWLEQ</sequence>
<comment type="subcellular location">
    <subcellularLocation>
        <location evidence="1">Periplasm</location>
    </subcellularLocation>
</comment>
<comment type="caution">
    <text evidence="5">The sequence shown here is derived from an EMBL/GenBank/DDBJ whole genome shotgun (WGS) entry which is preliminary data.</text>
</comment>
<dbReference type="SUPFAM" id="SSF53850">
    <property type="entry name" value="Periplasmic binding protein-like II"/>
    <property type="match status" value="1"/>
</dbReference>
<dbReference type="PANTHER" id="PTHR30290">
    <property type="entry name" value="PERIPLASMIC BINDING COMPONENT OF ABC TRANSPORTER"/>
    <property type="match status" value="1"/>
</dbReference>
<dbReference type="GO" id="GO:0043190">
    <property type="term" value="C:ATP-binding cassette (ABC) transporter complex"/>
    <property type="evidence" value="ECO:0007669"/>
    <property type="project" value="InterPro"/>
</dbReference>
<dbReference type="Gene3D" id="3.40.190.10">
    <property type="entry name" value="Periplasmic binding protein-like II"/>
    <property type="match status" value="1"/>
</dbReference>
<dbReference type="InterPro" id="IPR030678">
    <property type="entry name" value="Peptide/Ni-bd"/>
</dbReference>